<gene>
    <name evidence="2" type="ORF">I8J32_006340</name>
</gene>
<evidence type="ECO:0000256" key="1">
    <source>
        <dbReference type="SAM" id="SignalP"/>
    </source>
</evidence>
<feature type="signal peptide" evidence="1">
    <location>
        <begin position="1"/>
        <end position="18"/>
    </location>
</feature>
<keyword evidence="3" id="KW-1185">Reference proteome</keyword>
<dbReference type="KEGG" id="lsf:I8J32_006340"/>
<dbReference type="RefSeq" id="WP_200616108.1">
    <property type="nucleotide sequence ID" value="NZ_CP071518.1"/>
</dbReference>
<accession>A0A974Y124</accession>
<feature type="chain" id="PRO_5036718432" evidence="1">
    <location>
        <begin position="19"/>
        <end position="99"/>
    </location>
</feature>
<dbReference type="AlphaFoldDB" id="A0A974Y124"/>
<protein>
    <submittedName>
        <fullName evidence="2">Uncharacterized protein</fullName>
    </submittedName>
</protein>
<sequence length="99" mass="10775">MSLLLVLAAAAAPGIAMAGNAQAKALAKAVGISETEVRQLMGWSPLTYYQFRQDHSRTSAKVIRALGQDRYDRLMAGQPILIEGEMDGRRVAFEVQLGR</sequence>
<proteinExistence type="predicted"/>
<reference evidence="2 3" key="1">
    <citation type="submission" date="2021-03" db="EMBL/GenBank/DDBJ databases">
        <title>Lysobacter sp. nov. isolated from soil of gangwondo yeongwol, south Korea.</title>
        <authorList>
            <person name="Kim K.R."/>
            <person name="Kim K.H."/>
            <person name="Jeon C.O."/>
        </authorList>
    </citation>
    <scope>NUCLEOTIDE SEQUENCE [LARGE SCALE GENOMIC DNA]</scope>
    <source>
        <strain evidence="2 3">R19</strain>
    </source>
</reference>
<name>A0A974Y124_9GAMM</name>
<dbReference type="EMBL" id="CP071518">
    <property type="protein sequence ID" value="QSX79476.1"/>
    <property type="molecule type" value="Genomic_DNA"/>
</dbReference>
<organism evidence="2 3">
    <name type="scientific">Agrilutibacter solisilvae</name>
    <dbReference type="NCBI Taxonomy" id="2763317"/>
    <lineage>
        <taxon>Bacteria</taxon>
        <taxon>Pseudomonadati</taxon>
        <taxon>Pseudomonadota</taxon>
        <taxon>Gammaproteobacteria</taxon>
        <taxon>Lysobacterales</taxon>
        <taxon>Lysobacteraceae</taxon>
        <taxon>Agrilutibacter</taxon>
    </lineage>
</organism>
<evidence type="ECO:0000313" key="3">
    <source>
        <dbReference type="Proteomes" id="UP000639274"/>
    </source>
</evidence>
<dbReference type="Proteomes" id="UP000639274">
    <property type="component" value="Chromosome"/>
</dbReference>
<evidence type="ECO:0000313" key="2">
    <source>
        <dbReference type="EMBL" id="QSX79476.1"/>
    </source>
</evidence>
<keyword evidence="1" id="KW-0732">Signal</keyword>